<gene>
    <name evidence="2" type="ORF">HYC85_027805</name>
</gene>
<organism evidence="2 3">
    <name type="scientific">Camellia sinensis</name>
    <name type="common">Tea plant</name>
    <name type="synonym">Thea sinensis</name>
    <dbReference type="NCBI Taxonomy" id="4442"/>
    <lineage>
        <taxon>Eukaryota</taxon>
        <taxon>Viridiplantae</taxon>
        <taxon>Streptophyta</taxon>
        <taxon>Embryophyta</taxon>
        <taxon>Tracheophyta</taxon>
        <taxon>Spermatophyta</taxon>
        <taxon>Magnoliopsida</taxon>
        <taxon>eudicotyledons</taxon>
        <taxon>Gunneridae</taxon>
        <taxon>Pentapetalae</taxon>
        <taxon>asterids</taxon>
        <taxon>Ericales</taxon>
        <taxon>Theaceae</taxon>
        <taxon>Camellia</taxon>
    </lineage>
</organism>
<feature type="compositionally biased region" description="Basic and acidic residues" evidence="1">
    <location>
        <begin position="85"/>
        <end position="108"/>
    </location>
</feature>
<evidence type="ECO:0000313" key="2">
    <source>
        <dbReference type="EMBL" id="KAF5931634.1"/>
    </source>
</evidence>
<evidence type="ECO:0000313" key="3">
    <source>
        <dbReference type="Proteomes" id="UP000593564"/>
    </source>
</evidence>
<comment type="caution">
    <text evidence="2">The sequence shown here is derived from an EMBL/GenBank/DDBJ whole genome shotgun (WGS) entry which is preliminary data.</text>
</comment>
<keyword evidence="3" id="KW-1185">Reference proteome</keyword>
<name>A0A7J7FXF2_CAMSI</name>
<dbReference type="AlphaFoldDB" id="A0A7J7FXF2"/>
<feature type="region of interest" description="Disordered" evidence="1">
    <location>
        <begin position="52"/>
        <end position="110"/>
    </location>
</feature>
<dbReference type="Proteomes" id="UP000593564">
    <property type="component" value="Unassembled WGS sequence"/>
</dbReference>
<reference evidence="3" key="1">
    <citation type="journal article" date="2020" name="Nat. Commun.">
        <title>Genome assembly of wild tea tree DASZ reveals pedigree and selection history of tea varieties.</title>
        <authorList>
            <person name="Zhang W."/>
            <person name="Zhang Y."/>
            <person name="Qiu H."/>
            <person name="Guo Y."/>
            <person name="Wan H."/>
            <person name="Zhang X."/>
            <person name="Scossa F."/>
            <person name="Alseekh S."/>
            <person name="Zhang Q."/>
            <person name="Wang P."/>
            <person name="Xu L."/>
            <person name="Schmidt M.H."/>
            <person name="Jia X."/>
            <person name="Li D."/>
            <person name="Zhu A."/>
            <person name="Guo F."/>
            <person name="Chen W."/>
            <person name="Ni D."/>
            <person name="Usadel B."/>
            <person name="Fernie A.R."/>
            <person name="Wen W."/>
        </authorList>
    </citation>
    <scope>NUCLEOTIDE SEQUENCE [LARGE SCALE GENOMIC DNA]</scope>
    <source>
        <strain evidence="3">cv. G240</strain>
    </source>
</reference>
<accession>A0A7J7FXF2</accession>
<proteinExistence type="predicted"/>
<protein>
    <submittedName>
        <fullName evidence="2">Uncharacterized protein</fullName>
    </submittedName>
</protein>
<sequence length="157" mass="18549">MAITTFKMGLHPDSALRSSLTRRPPKRVWSLMKKVEEYCTMKDDALRVKAEHKANKTAPSKIVQPINSVPSWSPEPRNRAKRDRRRDSRRSNDQCPQRAREQLQVDGRRIRRADKKYTELSEPISMVMSKIQHLPFFKWPPKMVGPPDTRRRDRRCE</sequence>
<dbReference type="EMBL" id="JACBKZ010000014">
    <property type="protein sequence ID" value="KAF5931634.1"/>
    <property type="molecule type" value="Genomic_DNA"/>
</dbReference>
<reference evidence="2 3" key="2">
    <citation type="submission" date="2020-07" db="EMBL/GenBank/DDBJ databases">
        <title>Genome assembly of wild tea tree DASZ reveals pedigree and selection history of tea varieties.</title>
        <authorList>
            <person name="Zhang W."/>
        </authorList>
    </citation>
    <scope>NUCLEOTIDE SEQUENCE [LARGE SCALE GENOMIC DNA]</scope>
    <source>
        <strain evidence="3">cv. G240</strain>
        <tissue evidence="2">Leaf</tissue>
    </source>
</reference>
<evidence type="ECO:0000256" key="1">
    <source>
        <dbReference type="SAM" id="MobiDB-lite"/>
    </source>
</evidence>